<name>A0A841JWJ2_9BACT</name>
<feature type="transmembrane region" description="Helical" evidence="1">
    <location>
        <begin position="21"/>
        <end position="39"/>
    </location>
</feature>
<dbReference type="Proteomes" id="UP000538666">
    <property type="component" value="Unassembled WGS sequence"/>
</dbReference>
<proteinExistence type="predicted"/>
<dbReference type="Pfam" id="PF15956">
    <property type="entry name" value="DUF4760"/>
    <property type="match status" value="1"/>
</dbReference>
<evidence type="ECO:0008006" key="4">
    <source>
        <dbReference type="Google" id="ProtNLM"/>
    </source>
</evidence>
<evidence type="ECO:0000313" key="3">
    <source>
        <dbReference type="Proteomes" id="UP000538666"/>
    </source>
</evidence>
<evidence type="ECO:0000313" key="2">
    <source>
        <dbReference type="EMBL" id="MBB6145773.1"/>
    </source>
</evidence>
<keyword evidence="1" id="KW-0812">Transmembrane</keyword>
<sequence length="169" mass="19721">MQQAAPCSQEAHKWFSIFGELWLQNLILATSAIIAIWTLRSTAKQERRRATVDSVRDQMKNEELIKARAVIRPLRHAPLDFINLARVGNEGDPVRQAVLTLLNSYEFMATGLREGAFDEQTYRRMYAVNALRDWAFLFPFIQILQERVGPTVYREFAMLIERWKEHPLD</sequence>
<evidence type="ECO:0000256" key="1">
    <source>
        <dbReference type="SAM" id="Phobius"/>
    </source>
</evidence>
<keyword evidence="3" id="KW-1185">Reference proteome</keyword>
<dbReference type="EMBL" id="JACHEK010000007">
    <property type="protein sequence ID" value="MBB6145773.1"/>
    <property type="molecule type" value="Genomic_DNA"/>
</dbReference>
<keyword evidence="1" id="KW-0472">Membrane</keyword>
<reference evidence="2 3" key="1">
    <citation type="submission" date="2020-08" db="EMBL/GenBank/DDBJ databases">
        <title>Genomic Encyclopedia of Type Strains, Phase IV (KMG-IV): sequencing the most valuable type-strain genomes for metagenomic binning, comparative biology and taxonomic classification.</title>
        <authorList>
            <person name="Goeker M."/>
        </authorList>
    </citation>
    <scope>NUCLEOTIDE SEQUENCE [LARGE SCALE GENOMIC DNA]</scope>
    <source>
        <strain evidence="2 3">DSM 103733</strain>
    </source>
</reference>
<comment type="caution">
    <text evidence="2">The sequence shown here is derived from an EMBL/GenBank/DDBJ whole genome shotgun (WGS) entry which is preliminary data.</text>
</comment>
<dbReference type="OrthoDB" id="6712169at2"/>
<organism evidence="2 3">
    <name type="scientific">Silvibacterium bohemicum</name>
    <dbReference type="NCBI Taxonomy" id="1577686"/>
    <lineage>
        <taxon>Bacteria</taxon>
        <taxon>Pseudomonadati</taxon>
        <taxon>Acidobacteriota</taxon>
        <taxon>Terriglobia</taxon>
        <taxon>Terriglobales</taxon>
        <taxon>Acidobacteriaceae</taxon>
        <taxon>Silvibacterium</taxon>
    </lineage>
</organism>
<protein>
    <recommendedName>
        <fullName evidence="4">DUF4760 domain-containing protein</fullName>
    </recommendedName>
</protein>
<dbReference type="RefSeq" id="WP_050060804.1">
    <property type="nucleotide sequence ID" value="NZ_JACHEK010000007.1"/>
</dbReference>
<keyword evidence="1" id="KW-1133">Transmembrane helix</keyword>
<dbReference type="InterPro" id="IPR031876">
    <property type="entry name" value="DUF4760"/>
</dbReference>
<dbReference type="AlphaFoldDB" id="A0A841JWJ2"/>
<gene>
    <name evidence="2" type="ORF">HNQ77_003734</name>
</gene>
<accession>A0A841JWJ2</accession>